<dbReference type="Proteomes" id="UP000469724">
    <property type="component" value="Unassembled WGS sequence"/>
</dbReference>
<organism evidence="2 3">
    <name type="scientific">Desulfolutivibrio sulfodismutans</name>
    <dbReference type="NCBI Taxonomy" id="63561"/>
    <lineage>
        <taxon>Bacteria</taxon>
        <taxon>Pseudomonadati</taxon>
        <taxon>Thermodesulfobacteriota</taxon>
        <taxon>Desulfovibrionia</taxon>
        <taxon>Desulfovibrionales</taxon>
        <taxon>Desulfovibrionaceae</taxon>
        <taxon>Desulfolutivibrio</taxon>
    </lineage>
</organism>
<keyword evidence="1" id="KW-0812">Transmembrane</keyword>
<feature type="transmembrane region" description="Helical" evidence="1">
    <location>
        <begin position="12"/>
        <end position="32"/>
    </location>
</feature>
<keyword evidence="1" id="KW-0472">Membrane</keyword>
<dbReference type="EMBL" id="JAAGRQ010000012">
    <property type="protein sequence ID" value="NDY56013.1"/>
    <property type="molecule type" value="Genomic_DNA"/>
</dbReference>
<gene>
    <name evidence="2" type="ORF">G3N56_04540</name>
</gene>
<proteinExistence type="predicted"/>
<evidence type="ECO:0000256" key="1">
    <source>
        <dbReference type="SAM" id="Phobius"/>
    </source>
</evidence>
<keyword evidence="1" id="KW-1133">Transmembrane helix</keyword>
<name>A0A7K3NJP4_9BACT</name>
<accession>A0A7K3NJP4</accession>
<dbReference type="RefSeq" id="WP_163301065.1">
    <property type="nucleotide sequence ID" value="NZ_JAAGRQ010000012.1"/>
</dbReference>
<dbReference type="AlphaFoldDB" id="A0A7K3NJP4"/>
<protein>
    <submittedName>
        <fullName evidence="2">Uncharacterized protein</fullName>
    </submittedName>
</protein>
<reference evidence="2 3" key="1">
    <citation type="submission" date="2020-02" db="EMBL/GenBank/DDBJ databases">
        <title>Comparative genomics of sulfur disproportionating microorganisms.</title>
        <authorList>
            <person name="Ward L.M."/>
            <person name="Bertran E."/>
            <person name="Johnston D.T."/>
        </authorList>
    </citation>
    <scope>NUCLEOTIDE SEQUENCE [LARGE SCALE GENOMIC DNA]</scope>
    <source>
        <strain evidence="2 3">DSM 3696</strain>
    </source>
</reference>
<comment type="caution">
    <text evidence="2">The sequence shown here is derived from an EMBL/GenBank/DDBJ whole genome shotgun (WGS) entry which is preliminary data.</text>
</comment>
<keyword evidence="3" id="KW-1185">Reference proteome</keyword>
<sequence>MMGLFTDDAGNLSSTRVFTAVIIAVVLFNWTYATVRSGSWQPLDLDATLTLAGALAAKVCQKFAESGGESGDRTDSPGK</sequence>
<evidence type="ECO:0000313" key="3">
    <source>
        <dbReference type="Proteomes" id="UP000469724"/>
    </source>
</evidence>
<evidence type="ECO:0000313" key="2">
    <source>
        <dbReference type="EMBL" id="NDY56013.1"/>
    </source>
</evidence>